<evidence type="ECO:0000259" key="6">
    <source>
        <dbReference type="PROSITE" id="PS51805"/>
    </source>
</evidence>
<dbReference type="Pfam" id="PF13771">
    <property type="entry name" value="zf-HC5HC2H"/>
    <property type="match status" value="1"/>
</dbReference>
<evidence type="ECO:0000256" key="2">
    <source>
        <dbReference type="ARBA" id="ARBA00022723"/>
    </source>
</evidence>
<keyword evidence="8" id="KW-1185">Reference proteome</keyword>
<feature type="compositionally biased region" description="Low complexity" evidence="5">
    <location>
        <begin position="167"/>
        <end position="182"/>
    </location>
</feature>
<dbReference type="PANTHER" id="PTHR14955:SF8">
    <property type="entry name" value="SI:CH211-165G14.1-RELATED"/>
    <property type="match status" value="1"/>
</dbReference>
<keyword evidence="3" id="KW-0863">Zinc-finger</keyword>
<dbReference type="GO" id="GO:0005634">
    <property type="term" value="C:nucleus"/>
    <property type="evidence" value="ECO:0007669"/>
    <property type="project" value="TreeGrafter"/>
</dbReference>
<dbReference type="InterPro" id="IPR013083">
    <property type="entry name" value="Znf_RING/FYVE/PHD"/>
</dbReference>
<feature type="compositionally biased region" description="Acidic residues" evidence="5">
    <location>
        <begin position="102"/>
        <end position="118"/>
    </location>
</feature>
<dbReference type="SMART" id="SM00249">
    <property type="entry name" value="PHD"/>
    <property type="match status" value="1"/>
</dbReference>
<dbReference type="PROSITE" id="PS51805">
    <property type="entry name" value="EPHD"/>
    <property type="match status" value="1"/>
</dbReference>
<feature type="compositionally biased region" description="Basic and acidic residues" evidence="5">
    <location>
        <begin position="366"/>
        <end position="378"/>
    </location>
</feature>
<dbReference type="InterPro" id="IPR052440">
    <property type="entry name" value="Trans_Reg/Chrom_Remod"/>
</dbReference>
<organism evidence="7 8">
    <name type="scientific">Knipowitschia caucasica</name>
    <name type="common">Caucasian dwarf goby</name>
    <name type="synonym">Pomatoschistus caucasicus</name>
    <dbReference type="NCBI Taxonomy" id="637954"/>
    <lineage>
        <taxon>Eukaryota</taxon>
        <taxon>Metazoa</taxon>
        <taxon>Chordata</taxon>
        <taxon>Craniata</taxon>
        <taxon>Vertebrata</taxon>
        <taxon>Euteleostomi</taxon>
        <taxon>Actinopterygii</taxon>
        <taxon>Neopterygii</taxon>
        <taxon>Teleostei</taxon>
        <taxon>Neoteleostei</taxon>
        <taxon>Acanthomorphata</taxon>
        <taxon>Gobiaria</taxon>
        <taxon>Gobiiformes</taxon>
        <taxon>Gobioidei</taxon>
        <taxon>Gobiidae</taxon>
        <taxon>Gobiinae</taxon>
        <taxon>Knipowitschia</taxon>
    </lineage>
</organism>
<evidence type="ECO:0000313" key="8">
    <source>
        <dbReference type="Proteomes" id="UP001497482"/>
    </source>
</evidence>
<feature type="compositionally biased region" description="Basic residues" evidence="5">
    <location>
        <begin position="379"/>
        <end position="390"/>
    </location>
</feature>
<dbReference type="InterPro" id="IPR034732">
    <property type="entry name" value="EPHD"/>
</dbReference>
<dbReference type="GO" id="GO:0008270">
    <property type="term" value="F:zinc ion binding"/>
    <property type="evidence" value="ECO:0007669"/>
    <property type="project" value="UniProtKB-KW"/>
</dbReference>
<feature type="region of interest" description="Disordered" evidence="5">
    <location>
        <begin position="366"/>
        <end position="393"/>
    </location>
</feature>
<dbReference type="PANTHER" id="PTHR14955">
    <property type="entry name" value="RETINOIC ACID INDUCED 1/TRANSCRIPTION FACTOR 20"/>
    <property type="match status" value="1"/>
</dbReference>
<evidence type="ECO:0000256" key="1">
    <source>
        <dbReference type="ARBA" id="ARBA00022553"/>
    </source>
</evidence>
<evidence type="ECO:0000313" key="7">
    <source>
        <dbReference type="EMBL" id="CAL1587787.1"/>
    </source>
</evidence>
<protein>
    <recommendedName>
        <fullName evidence="6">PHD-type domain-containing protein</fullName>
    </recommendedName>
</protein>
<dbReference type="AlphaFoldDB" id="A0AAV2KJZ3"/>
<accession>A0AAV2KJZ3</accession>
<feature type="region of interest" description="Disordered" evidence="5">
    <location>
        <begin position="148"/>
        <end position="182"/>
    </location>
</feature>
<dbReference type="EMBL" id="OZ035840">
    <property type="protein sequence ID" value="CAL1587787.1"/>
    <property type="molecule type" value="Genomic_DNA"/>
</dbReference>
<keyword evidence="1" id="KW-0597">Phosphoprotein</keyword>
<keyword evidence="2" id="KW-0479">Metal-binding</keyword>
<feature type="domain" description="PHD-type" evidence="6">
    <location>
        <begin position="516"/>
        <end position="623"/>
    </location>
</feature>
<evidence type="ECO:0000256" key="3">
    <source>
        <dbReference type="ARBA" id="ARBA00022771"/>
    </source>
</evidence>
<name>A0AAV2KJZ3_KNICA</name>
<dbReference type="GO" id="GO:0006357">
    <property type="term" value="P:regulation of transcription by RNA polymerase II"/>
    <property type="evidence" value="ECO:0007669"/>
    <property type="project" value="TreeGrafter"/>
</dbReference>
<evidence type="ECO:0000256" key="4">
    <source>
        <dbReference type="ARBA" id="ARBA00022833"/>
    </source>
</evidence>
<dbReference type="Proteomes" id="UP001497482">
    <property type="component" value="Chromosome 18"/>
</dbReference>
<evidence type="ECO:0000256" key="5">
    <source>
        <dbReference type="SAM" id="MobiDB-lite"/>
    </source>
</evidence>
<dbReference type="Gene3D" id="3.30.40.10">
    <property type="entry name" value="Zinc/RING finger domain, C3HC4 (zinc finger)"/>
    <property type="match status" value="1"/>
</dbReference>
<dbReference type="InterPro" id="IPR001965">
    <property type="entry name" value="Znf_PHD"/>
</dbReference>
<reference evidence="7 8" key="1">
    <citation type="submission" date="2024-04" db="EMBL/GenBank/DDBJ databases">
        <authorList>
            <person name="Waldvogel A.-M."/>
            <person name="Schoenle A."/>
        </authorList>
    </citation>
    <scope>NUCLEOTIDE SEQUENCE [LARGE SCALE GENOMIC DNA]</scope>
</reference>
<feature type="region of interest" description="Disordered" evidence="5">
    <location>
        <begin position="297"/>
        <end position="351"/>
    </location>
</feature>
<gene>
    <name evidence="7" type="ORF">KC01_LOCUS17710</name>
</gene>
<feature type="region of interest" description="Disordered" evidence="5">
    <location>
        <begin position="88"/>
        <end position="118"/>
    </location>
</feature>
<feature type="compositionally biased region" description="Polar residues" evidence="5">
    <location>
        <begin position="323"/>
        <end position="336"/>
    </location>
</feature>
<proteinExistence type="predicted"/>
<keyword evidence="4" id="KW-0862">Zinc</keyword>
<feature type="region of interest" description="Disordered" evidence="5">
    <location>
        <begin position="1"/>
        <end position="48"/>
    </location>
</feature>
<feature type="compositionally biased region" description="Polar residues" evidence="5">
    <location>
        <begin position="297"/>
        <end position="314"/>
    </location>
</feature>
<sequence>MDLSKGFSLGRRPHSHTQPLDMTKKPEWYRRQPQNCGPELSSPYRTRSQQISLRPDLTQDRANFMSSPLAPGLDLYRDQVRNNLWHPGFYEARGDAGPESSGVEEEEEEEEEDSDSDSDIILLVTSAKEPLLCTTFIPDNVTHMVEPLSPSSLDTGRGCYDDLPQTSPSRDSSYTDESSESSVDIPIHHAQPIVLLSDLGAVYAQPLPAEASSDDSDVIEVRQSKKKLCKRMSQRETEARAKLRTSCRVNRMSSSNTPSQTTRSSLKRQVKLNAVGLYNEIYDSDDVLDILGTFSSSDESVPRQRMSSRAQKSNAETKKTQEKSPSMSPQREQPTQCKAADAECKRSNRQKNAPLIAKETCDVEQNCKEPRQEEEAKRTVKKRKRKRKFKQNSSSSLFTIEPEIALKYAYRKKRERKIDSFSPFVRIEEQSCTVVNYREEEAVEKRPNTSGFIPMTSCYNLGRVQLEAKQVEYLRCCLCGQTANAKTLGDLHGPYYPDFTEIYKARTQQDVENHHTAQEEVQSKSPKREEELANEALDLEECWMHSDCGVWSNGIFLVRGKLYGLKEAAQLAQQTTCWSCHQSGAIVGCFQKGCSRTFHVTCAVQSGCVLNEENFSMRCSDHKIKPCVSSRQPLR</sequence>